<gene>
    <name evidence="1" type="primary">PTH2_1</name>
    <name evidence="1" type="ORF">DSO57_1000079</name>
</gene>
<keyword evidence="2" id="KW-1185">Reference proteome</keyword>
<accession>A0ACC2SM93</accession>
<proteinExistence type="predicted"/>
<evidence type="ECO:0000313" key="2">
    <source>
        <dbReference type="Proteomes" id="UP001165960"/>
    </source>
</evidence>
<protein>
    <submittedName>
        <fullName evidence="1">Gluconate transport-inducing protein</fullName>
    </submittedName>
</protein>
<name>A0ACC2SM93_9FUNG</name>
<comment type="caution">
    <text evidence="1">The sequence shown here is derived from an EMBL/GenBank/DDBJ whole genome shotgun (WGS) entry which is preliminary data.</text>
</comment>
<sequence>MSGDFHGYISNIPEALILLEAGRRGHVRIISHAGPTAIRSGTTFLLEDTAGLPRDPRIWLRPRLTDGFLVQIQSGPDPLIRKLGRVVAPGGRRFVLVNYYTHEDLAFRRLITPSQARFPNLESIRAYAMSLQYRWLIQDQPRPPCLPPISQLINSLPPTSSPTATSPSYDTDRKFLDAMKLHFRL</sequence>
<dbReference type="Proteomes" id="UP001165960">
    <property type="component" value="Unassembled WGS sequence"/>
</dbReference>
<organism evidence="1 2">
    <name type="scientific">Entomophthora muscae</name>
    <dbReference type="NCBI Taxonomy" id="34485"/>
    <lineage>
        <taxon>Eukaryota</taxon>
        <taxon>Fungi</taxon>
        <taxon>Fungi incertae sedis</taxon>
        <taxon>Zoopagomycota</taxon>
        <taxon>Entomophthoromycotina</taxon>
        <taxon>Entomophthoromycetes</taxon>
        <taxon>Entomophthorales</taxon>
        <taxon>Entomophthoraceae</taxon>
        <taxon>Entomophthora</taxon>
    </lineage>
</organism>
<reference evidence="1" key="1">
    <citation type="submission" date="2022-04" db="EMBL/GenBank/DDBJ databases">
        <title>Genome of the entomopathogenic fungus Entomophthora muscae.</title>
        <authorList>
            <person name="Elya C."/>
            <person name="Lovett B.R."/>
            <person name="Lee E."/>
            <person name="Macias A.M."/>
            <person name="Hajek A.E."/>
            <person name="De Bivort B.L."/>
            <person name="Kasson M.T."/>
            <person name="De Fine Licht H.H."/>
            <person name="Stajich J.E."/>
        </authorList>
    </citation>
    <scope>NUCLEOTIDE SEQUENCE</scope>
    <source>
        <strain evidence="1">Berkeley</strain>
    </source>
</reference>
<dbReference type="EMBL" id="QTSX02004971">
    <property type="protein sequence ID" value="KAJ9063496.1"/>
    <property type="molecule type" value="Genomic_DNA"/>
</dbReference>
<evidence type="ECO:0000313" key="1">
    <source>
        <dbReference type="EMBL" id="KAJ9063496.1"/>
    </source>
</evidence>